<accession>A0AC61U3U9</accession>
<sequence>MTRPPRARRARDAPVRGDQGAARDAVERLHRAVRRSWLLRWSLRG</sequence>
<organism evidence="1 2">
    <name type="scientific">Janibacter limosus</name>
    <dbReference type="NCBI Taxonomy" id="53458"/>
    <lineage>
        <taxon>Bacteria</taxon>
        <taxon>Bacillati</taxon>
        <taxon>Actinomycetota</taxon>
        <taxon>Actinomycetes</taxon>
        <taxon>Micrococcales</taxon>
        <taxon>Intrasporangiaceae</taxon>
        <taxon>Janibacter</taxon>
    </lineage>
</organism>
<name>A0AC61U3U9_9MICO</name>
<dbReference type="EMBL" id="CP087977">
    <property type="protein sequence ID" value="UUZ44705.1"/>
    <property type="molecule type" value="Genomic_DNA"/>
</dbReference>
<evidence type="ECO:0000313" key="2">
    <source>
        <dbReference type="Proteomes" id="UP001059663"/>
    </source>
</evidence>
<gene>
    <name evidence="1" type="ORF">LP422_20735</name>
</gene>
<dbReference type="Proteomes" id="UP001059663">
    <property type="component" value="Chromosome"/>
</dbReference>
<proteinExistence type="predicted"/>
<evidence type="ECO:0000313" key="1">
    <source>
        <dbReference type="EMBL" id="UUZ44705.1"/>
    </source>
</evidence>
<protein>
    <submittedName>
        <fullName evidence="1">Uncharacterized protein</fullName>
    </submittedName>
</protein>
<reference evidence="1" key="1">
    <citation type="submission" date="2021-11" db="EMBL/GenBank/DDBJ databases">
        <title>Study of the species diversity of bacterial strains isolated from a unique natural object - Shulgan-Tash cave (Bashkiria).</title>
        <authorList>
            <person name="Sazanova A.L."/>
            <person name="Chirak E.R."/>
            <person name="Safronova V.I."/>
        </authorList>
    </citation>
    <scope>NUCLEOTIDE SEQUENCE</scope>
    <source>
        <strain evidence="1">P1</strain>
    </source>
</reference>